<name>A0A2H0RGH5_9BACT</name>
<proteinExistence type="predicted"/>
<comment type="caution">
    <text evidence="2">The sequence shown here is derived from an EMBL/GenBank/DDBJ whole genome shotgun (WGS) entry which is preliminary data.</text>
</comment>
<accession>A0A2H0RGH5</accession>
<gene>
    <name evidence="2" type="ORF">COV09_00200</name>
</gene>
<dbReference type="EMBL" id="PCYJ01000005">
    <property type="protein sequence ID" value="PIR45661.1"/>
    <property type="molecule type" value="Genomic_DNA"/>
</dbReference>
<dbReference type="Gene3D" id="3.40.50.2000">
    <property type="entry name" value="Glycogen Phosphorylase B"/>
    <property type="match status" value="2"/>
</dbReference>
<evidence type="ECO:0000259" key="1">
    <source>
        <dbReference type="Pfam" id="PF13439"/>
    </source>
</evidence>
<evidence type="ECO:0000313" key="3">
    <source>
        <dbReference type="Proteomes" id="UP000230906"/>
    </source>
</evidence>
<dbReference type="AlphaFoldDB" id="A0A2H0RGH5"/>
<reference evidence="2 3" key="1">
    <citation type="submission" date="2017-09" db="EMBL/GenBank/DDBJ databases">
        <title>Depth-based differentiation of microbial function through sediment-hosted aquifers and enrichment of novel symbionts in the deep terrestrial subsurface.</title>
        <authorList>
            <person name="Probst A.J."/>
            <person name="Ladd B."/>
            <person name="Jarett J.K."/>
            <person name="Geller-Mcgrath D.E."/>
            <person name="Sieber C.M."/>
            <person name="Emerson J.B."/>
            <person name="Anantharaman K."/>
            <person name="Thomas B.C."/>
            <person name="Malmstrom R."/>
            <person name="Stieglmeier M."/>
            <person name="Klingl A."/>
            <person name="Woyke T."/>
            <person name="Ryan C.M."/>
            <person name="Banfield J.F."/>
        </authorList>
    </citation>
    <scope>NUCLEOTIDE SEQUENCE [LARGE SCALE GENOMIC DNA]</scope>
    <source>
        <strain evidence="2">CG10_big_fil_rev_8_21_14_0_10_50_13</strain>
    </source>
</reference>
<feature type="non-terminal residue" evidence="2">
    <location>
        <position position="213"/>
    </location>
</feature>
<dbReference type="Proteomes" id="UP000230906">
    <property type="component" value="Unassembled WGS sequence"/>
</dbReference>
<sequence>MTKRKILFIINKFKLGGAEMMVAAQANLISRRNYETMVISLYPNQSETNLAKRLSPAVEYHELGFKSLWDFDGWFRLYRLIKARQFAVVITNLFDADVIGRITAIIARIPIIITYEHSQYPDKHRWQIWLDRFLAPFTDKIIVGSTQVKDFTIKQEKLPGDKFLVNYNSLELEFDDDRGQRDQVLAEFGLPTDCLYLVTAGRLVEQKGHRYLL</sequence>
<organism evidence="2 3">
    <name type="scientific">Candidatus Vogelbacteria bacterium CG10_big_fil_rev_8_21_14_0_10_50_13</name>
    <dbReference type="NCBI Taxonomy" id="1975044"/>
    <lineage>
        <taxon>Bacteria</taxon>
        <taxon>Candidatus Vogeliibacteriota</taxon>
    </lineage>
</organism>
<dbReference type="SUPFAM" id="SSF53756">
    <property type="entry name" value="UDP-Glycosyltransferase/glycogen phosphorylase"/>
    <property type="match status" value="1"/>
</dbReference>
<evidence type="ECO:0000313" key="2">
    <source>
        <dbReference type="EMBL" id="PIR45661.1"/>
    </source>
</evidence>
<dbReference type="Pfam" id="PF13439">
    <property type="entry name" value="Glyco_transf_4"/>
    <property type="match status" value="1"/>
</dbReference>
<protein>
    <recommendedName>
        <fullName evidence="1">Glycosyltransferase subfamily 4-like N-terminal domain-containing protein</fullName>
    </recommendedName>
</protein>
<dbReference type="InterPro" id="IPR028098">
    <property type="entry name" value="Glyco_trans_4-like_N"/>
</dbReference>
<feature type="domain" description="Glycosyltransferase subfamily 4-like N-terminal" evidence="1">
    <location>
        <begin position="16"/>
        <end position="173"/>
    </location>
</feature>